<feature type="region of interest" description="Disordered" evidence="1">
    <location>
        <begin position="1"/>
        <end position="30"/>
    </location>
</feature>
<feature type="domain" description="F-box" evidence="2">
    <location>
        <begin position="31"/>
        <end position="76"/>
    </location>
</feature>
<organism evidence="3 4">
    <name type="scientific">Nyssa sinensis</name>
    <dbReference type="NCBI Taxonomy" id="561372"/>
    <lineage>
        <taxon>Eukaryota</taxon>
        <taxon>Viridiplantae</taxon>
        <taxon>Streptophyta</taxon>
        <taxon>Embryophyta</taxon>
        <taxon>Tracheophyta</taxon>
        <taxon>Spermatophyta</taxon>
        <taxon>Magnoliopsida</taxon>
        <taxon>eudicotyledons</taxon>
        <taxon>Gunneridae</taxon>
        <taxon>Pentapetalae</taxon>
        <taxon>asterids</taxon>
        <taxon>Cornales</taxon>
        <taxon>Nyssaceae</taxon>
        <taxon>Nyssa</taxon>
    </lineage>
</organism>
<proteinExistence type="predicted"/>
<dbReference type="EMBL" id="CM018044">
    <property type="protein sequence ID" value="KAA8528996.1"/>
    <property type="molecule type" value="Genomic_DNA"/>
</dbReference>
<evidence type="ECO:0000256" key="1">
    <source>
        <dbReference type="SAM" id="MobiDB-lite"/>
    </source>
</evidence>
<gene>
    <name evidence="3" type="ORF">F0562_033516</name>
</gene>
<dbReference type="Pfam" id="PF08268">
    <property type="entry name" value="FBA_3"/>
    <property type="match status" value="1"/>
</dbReference>
<dbReference type="InterPro" id="IPR036047">
    <property type="entry name" value="F-box-like_dom_sf"/>
</dbReference>
<dbReference type="SUPFAM" id="SSF81383">
    <property type="entry name" value="F-box domain"/>
    <property type="match status" value="1"/>
</dbReference>
<dbReference type="PANTHER" id="PTHR31111:SF138">
    <property type="entry name" value="F-BOX ASSOCIATED DOMAIN-CONTAINING PROTEIN"/>
    <property type="match status" value="1"/>
</dbReference>
<dbReference type="Proteomes" id="UP000325577">
    <property type="component" value="Linkage Group LG20"/>
</dbReference>
<dbReference type="CDD" id="cd22157">
    <property type="entry name" value="F-box_AtFBW1-like"/>
    <property type="match status" value="1"/>
</dbReference>
<dbReference type="PANTHER" id="PTHR31111">
    <property type="entry name" value="BNAA05G37150D PROTEIN-RELATED"/>
    <property type="match status" value="1"/>
</dbReference>
<evidence type="ECO:0000313" key="4">
    <source>
        <dbReference type="Proteomes" id="UP000325577"/>
    </source>
</evidence>
<feature type="compositionally biased region" description="Basic residues" evidence="1">
    <location>
        <begin position="1"/>
        <end position="12"/>
    </location>
</feature>
<protein>
    <recommendedName>
        <fullName evidence="2">F-box domain-containing protein</fullName>
    </recommendedName>
</protein>
<dbReference type="SMART" id="SM00256">
    <property type="entry name" value="FBOX"/>
    <property type="match status" value="1"/>
</dbReference>
<reference evidence="3 4" key="1">
    <citation type="submission" date="2019-09" db="EMBL/GenBank/DDBJ databases">
        <title>A chromosome-level genome assembly of the Chinese tupelo Nyssa sinensis.</title>
        <authorList>
            <person name="Yang X."/>
            <person name="Kang M."/>
            <person name="Yang Y."/>
            <person name="Xiong H."/>
            <person name="Wang M."/>
            <person name="Zhang Z."/>
            <person name="Wang Z."/>
            <person name="Wu H."/>
            <person name="Ma T."/>
            <person name="Liu J."/>
            <person name="Xi Z."/>
        </authorList>
    </citation>
    <scope>NUCLEOTIDE SEQUENCE [LARGE SCALE GENOMIC DNA]</scope>
    <source>
        <strain evidence="3">J267</strain>
        <tissue evidence="3">Leaf</tissue>
    </source>
</reference>
<dbReference type="InterPro" id="IPR013187">
    <property type="entry name" value="F-box-assoc_dom_typ3"/>
</dbReference>
<name>A0A5J5AGX3_9ASTE</name>
<dbReference type="NCBIfam" id="TIGR01640">
    <property type="entry name" value="F_box_assoc_1"/>
    <property type="match status" value="1"/>
</dbReference>
<dbReference type="InterPro" id="IPR001810">
    <property type="entry name" value="F-box_dom"/>
</dbReference>
<dbReference type="AlphaFoldDB" id="A0A5J5AGX3"/>
<evidence type="ECO:0000313" key="3">
    <source>
        <dbReference type="EMBL" id="KAA8528996.1"/>
    </source>
</evidence>
<keyword evidence="4" id="KW-1185">Reference proteome</keyword>
<dbReference type="Pfam" id="PF00646">
    <property type="entry name" value="F-box"/>
    <property type="match status" value="1"/>
</dbReference>
<dbReference type="Gene3D" id="1.20.1280.50">
    <property type="match status" value="1"/>
</dbReference>
<accession>A0A5J5AGX3</accession>
<evidence type="ECO:0000259" key="2">
    <source>
        <dbReference type="PROSITE" id="PS50181"/>
    </source>
</evidence>
<dbReference type="PROSITE" id="PS50181">
    <property type="entry name" value="FBOX"/>
    <property type="match status" value="1"/>
</dbReference>
<sequence>MEPPRRRTRPPPRLRASPPPRPARRASKKTREICLKLPSDIVFEILIKLAVKSLLRFQSVCKSWCSTISNNSFAKIHLAHSQTHPIYFAGSFPTHLGNKLILSAIDKKNEDYNERPGSFIRDLCERHGSMRDVSEPLNGLICVVFDDNPSVKVCNPSTQEVIELPPIVDTPHPRSIHSLGYDPITDKYKILNISYTCYTQAMEHRVFTLGSESDMWRRIDGCADHIVFPSPIFQNSGRFCINGIIYFLGWDWGVKRNDDGTLIVAFHVGEEKFCVIPLPEGAPKFQYLLQYSGCLAVVDSHKKDLMDNTIKMWILQDYSNKLWMEHTIVLPPPLKNLLAEKFFLFSCIIHTGE</sequence>
<dbReference type="InterPro" id="IPR017451">
    <property type="entry name" value="F-box-assoc_interact_dom"/>
</dbReference>
<dbReference type="OrthoDB" id="687122at2759"/>